<keyword evidence="2" id="KW-1185">Reference proteome</keyword>
<sequence>MEKLRHVAFPTGAILSGTLLAYLSSPNADRHIFSLEQTIHTGAIT</sequence>
<dbReference type="RefSeq" id="WP_157082032.1">
    <property type="nucleotide sequence ID" value="NZ_BCNT01000009.1"/>
</dbReference>
<evidence type="ECO:0000313" key="2">
    <source>
        <dbReference type="Proteomes" id="UP001597463"/>
    </source>
</evidence>
<proteinExistence type="predicted"/>
<gene>
    <name evidence="1" type="ORF">ACFSW6_18390</name>
</gene>
<name>A0ABW5UQY3_9BURK</name>
<reference evidence="2" key="1">
    <citation type="journal article" date="2019" name="Int. J. Syst. Evol. Microbiol.">
        <title>The Global Catalogue of Microorganisms (GCM) 10K type strain sequencing project: providing services to taxonomists for standard genome sequencing and annotation.</title>
        <authorList>
            <consortium name="The Broad Institute Genomics Platform"/>
            <consortium name="The Broad Institute Genome Sequencing Center for Infectious Disease"/>
            <person name="Wu L."/>
            <person name="Ma J."/>
        </authorList>
    </citation>
    <scope>NUCLEOTIDE SEQUENCE [LARGE SCALE GENOMIC DNA]</scope>
    <source>
        <strain evidence="2">TISTR 1906</strain>
    </source>
</reference>
<comment type="caution">
    <text evidence="1">The sequence shown here is derived from an EMBL/GenBank/DDBJ whole genome shotgun (WGS) entry which is preliminary data.</text>
</comment>
<accession>A0ABW5UQY3</accession>
<protein>
    <submittedName>
        <fullName evidence="1">Uncharacterized protein</fullName>
    </submittedName>
</protein>
<dbReference type="Proteomes" id="UP001597463">
    <property type="component" value="Unassembled WGS sequence"/>
</dbReference>
<dbReference type="EMBL" id="JBHUMV010000009">
    <property type="protein sequence ID" value="MFD2756042.1"/>
    <property type="molecule type" value="Genomic_DNA"/>
</dbReference>
<organism evidence="1 2">
    <name type="scientific">Comamonas terrae</name>
    <dbReference type="NCBI Taxonomy" id="673548"/>
    <lineage>
        <taxon>Bacteria</taxon>
        <taxon>Pseudomonadati</taxon>
        <taxon>Pseudomonadota</taxon>
        <taxon>Betaproteobacteria</taxon>
        <taxon>Burkholderiales</taxon>
        <taxon>Comamonadaceae</taxon>
        <taxon>Comamonas</taxon>
    </lineage>
</organism>
<evidence type="ECO:0000313" key="1">
    <source>
        <dbReference type="EMBL" id="MFD2756042.1"/>
    </source>
</evidence>